<evidence type="ECO:0000256" key="2">
    <source>
        <dbReference type="SAM" id="SignalP"/>
    </source>
</evidence>
<name>A0A9P3UJE1_LYOSH</name>
<accession>A0A9P3UJE1</accession>
<dbReference type="Proteomes" id="UP001063166">
    <property type="component" value="Unassembled WGS sequence"/>
</dbReference>
<feature type="compositionally biased region" description="Polar residues" evidence="1">
    <location>
        <begin position="187"/>
        <end position="209"/>
    </location>
</feature>
<sequence length="209" mass="22549">MNIYAICFSSLTVALLLIHKTLKPSFNIHHTPSSQWNTIAADIPYSTTAYAHTTPSAPRRVSIRQRLGNAARWIARGVPSALPNRSAIAALARNAMHAALHAALLSAASATIGQDTFQFDIRHFILTSIYIFFTPSTPAPPGPTPTITTHATSVNAASSTCTFFEAPTISHETPIQQPPRTYLPPRNASTPHATLNQAPPQSMRCQSCP</sequence>
<evidence type="ECO:0000313" key="3">
    <source>
        <dbReference type="EMBL" id="GLB35603.1"/>
    </source>
</evidence>
<gene>
    <name evidence="3" type="ORF">LshimejAT787_0211680</name>
</gene>
<keyword evidence="4" id="KW-1185">Reference proteome</keyword>
<comment type="caution">
    <text evidence="3">The sequence shown here is derived from an EMBL/GenBank/DDBJ whole genome shotgun (WGS) entry which is preliminary data.</text>
</comment>
<evidence type="ECO:0000256" key="1">
    <source>
        <dbReference type="SAM" id="MobiDB-lite"/>
    </source>
</evidence>
<protein>
    <submittedName>
        <fullName evidence="3">Uncharacterized protein</fullName>
    </submittedName>
</protein>
<feature type="chain" id="PRO_5040327404" evidence="2">
    <location>
        <begin position="24"/>
        <end position="209"/>
    </location>
</feature>
<proteinExistence type="predicted"/>
<keyword evidence="2" id="KW-0732">Signal</keyword>
<feature type="compositionally biased region" description="Polar residues" evidence="1">
    <location>
        <begin position="170"/>
        <end position="179"/>
    </location>
</feature>
<feature type="signal peptide" evidence="2">
    <location>
        <begin position="1"/>
        <end position="23"/>
    </location>
</feature>
<dbReference type="EMBL" id="BRPK01000002">
    <property type="protein sequence ID" value="GLB35603.1"/>
    <property type="molecule type" value="Genomic_DNA"/>
</dbReference>
<reference evidence="3" key="1">
    <citation type="submission" date="2022-07" db="EMBL/GenBank/DDBJ databases">
        <title>The genome of Lyophyllum shimeji provides insight into the initial evolution of ectomycorrhizal fungal genome.</title>
        <authorList>
            <person name="Kobayashi Y."/>
            <person name="Shibata T."/>
            <person name="Hirakawa H."/>
            <person name="Shigenobu S."/>
            <person name="Nishiyama T."/>
            <person name="Yamada A."/>
            <person name="Hasebe M."/>
            <person name="Kawaguchi M."/>
        </authorList>
    </citation>
    <scope>NUCLEOTIDE SEQUENCE</scope>
    <source>
        <strain evidence="3">AT787</strain>
    </source>
</reference>
<feature type="region of interest" description="Disordered" evidence="1">
    <location>
        <begin position="168"/>
        <end position="209"/>
    </location>
</feature>
<dbReference type="AlphaFoldDB" id="A0A9P3UJE1"/>
<evidence type="ECO:0000313" key="4">
    <source>
        <dbReference type="Proteomes" id="UP001063166"/>
    </source>
</evidence>
<organism evidence="3 4">
    <name type="scientific">Lyophyllum shimeji</name>
    <name type="common">Hon-shimeji</name>
    <name type="synonym">Tricholoma shimeji</name>
    <dbReference type="NCBI Taxonomy" id="47721"/>
    <lineage>
        <taxon>Eukaryota</taxon>
        <taxon>Fungi</taxon>
        <taxon>Dikarya</taxon>
        <taxon>Basidiomycota</taxon>
        <taxon>Agaricomycotina</taxon>
        <taxon>Agaricomycetes</taxon>
        <taxon>Agaricomycetidae</taxon>
        <taxon>Agaricales</taxon>
        <taxon>Tricholomatineae</taxon>
        <taxon>Lyophyllaceae</taxon>
        <taxon>Lyophyllum</taxon>
    </lineage>
</organism>